<organism evidence="1 2">
    <name type="scientific">Nonomuraea recticatena</name>
    <dbReference type="NCBI Taxonomy" id="46178"/>
    <lineage>
        <taxon>Bacteria</taxon>
        <taxon>Bacillati</taxon>
        <taxon>Actinomycetota</taxon>
        <taxon>Actinomycetes</taxon>
        <taxon>Streptosporangiales</taxon>
        <taxon>Streptosporangiaceae</taxon>
        <taxon>Nonomuraea</taxon>
    </lineage>
</organism>
<evidence type="ECO:0008006" key="3">
    <source>
        <dbReference type="Google" id="ProtNLM"/>
    </source>
</evidence>
<reference evidence="1 2" key="1">
    <citation type="journal article" date="2019" name="Int. J. Syst. Evol. Microbiol.">
        <title>The Global Catalogue of Microorganisms (GCM) 10K type strain sequencing project: providing services to taxonomists for standard genome sequencing and annotation.</title>
        <authorList>
            <consortium name="The Broad Institute Genomics Platform"/>
            <consortium name="The Broad Institute Genome Sequencing Center for Infectious Disease"/>
            <person name="Wu L."/>
            <person name="Ma J."/>
        </authorList>
    </citation>
    <scope>NUCLEOTIDE SEQUENCE [LARGE SCALE GENOMIC DNA]</scope>
    <source>
        <strain evidence="1 2">JCM 6835</strain>
    </source>
</reference>
<dbReference type="EMBL" id="BAAATE010000026">
    <property type="protein sequence ID" value="GAA2685702.1"/>
    <property type="molecule type" value="Genomic_DNA"/>
</dbReference>
<dbReference type="Pfam" id="PF13376">
    <property type="entry name" value="OmdA"/>
    <property type="match status" value="1"/>
</dbReference>
<comment type="caution">
    <text evidence="1">The sequence shown here is derived from an EMBL/GenBank/DDBJ whole genome shotgun (WGS) entry which is preliminary data.</text>
</comment>
<evidence type="ECO:0000313" key="2">
    <source>
        <dbReference type="Proteomes" id="UP001501666"/>
    </source>
</evidence>
<dbReference type="Proteomes" id="UP001501666">
    <property type="component" value="Unassembled WGS sequence"/>
</dbReference>
<name>A0ABN3SVZ0_9ACTN</name>
<sequence length="149" mass="16210">MNFTAELIGTGKTTTGLQVPEEVVKGLGGGGRPKVTVTLNGFVFRSSIARMGGDYWLGVSAERREAAGVAAGDVLDVQVELDVEERTVDVPADLAGELEADAGAKAFWDTLSYSRRRWFVLSVEGAKQPETRRRRVGRAMELLRQRRSG</sequence>
<evidence type="ECO:0000313" key="1">
    <source>
        <dbReference type="EMBL" id="GAA2685702.1"/>
    </source>
</evidence>
<keyword evidence="2" id="KW-1185">Reference proteome</keyword>
<accession>A0ABN3SVZ0</accession>
<dbReference type="Pfam" id="PF08922">
    <property type="entry name" value="DUF1905"/>
    <property type="match status" value="1"/>
</dbReference>
<gene>
    <name evidence="1" type="ORF">GCM10010412_072880</name>
</gene>
<protein>
    <recommendedName>
        <fullName evidence="3">DUF1905 domain-containing protein</fullName>
    </recommendedName>
</protein>
<dbReference type="InterPro" id="IPR037079">
    <property type="entry name" value="AF2212/PG0164-like_sf"/>
</dbReference>
<dbReference type="Gene3D" id="2.40.30.100">
    <property type="entry name" value="AF2212/PG0164-like"/>
    <property type="match status" value="1"/>
</dbReference>
<dbReference type="RefSeq" id="WP_346152927.1">
    <property type="nucleotide sequence ID" value="NZ_BAAATE010000026.1"/>
</dbReference>
<dbReference type="InterPro" id="IPR015018">
    <property type="entry name" value="DUF1905"/>
</dbReference>
<proteinExistence type="predicted"/>
<dbReference type="SUPFAM" id="SSF141694">
    <property type="entry name" value="AF2212/PG0164-like"/>
    <property type="match status" value="1"/>
</dbReference>